<comment type="caution">
    <text evidence="6">The sequence shown here is derived from an EMBL/GenBank/DDBJ whole genome shotgun (WGS) entry which is preliminary data.</text>
</comment>
<dbReference type="PANTHER" id="PTHR33248">
    <property type="entry name" value="ZINC ION-BINDING PROTEIN"/>
    <property type="match status" value="1"/>
</dbReference>
<protein>
    <recommendedName>
        <fullName evidence="5">GRF-type domain-containing protein</fullName>
    </recommendedName>
</protein>
<evidence type="ECO:0000256" key="4">
    <source>
        <dbReference type="PROSITE-ProRule" id="PRU01343"/>
    </source>
</evidence>
<keyword evidence="7" id="KW-1185">Reference proteome</keyword>
<feature type="domain" description="GRF-type" evidence="5">
    <location>
        <begin position="19"/>
        <end position="61"/>
    </location>
</feature>
<dbReference type="Proteomes" id="UP001311915">
    <property type="component" value="Unassembled WGS sequence"/>
</dbReference>
<reference evidence="6 7" key="1">
    <citation type="submission" date="2023-10" db="EMBL/GenBank/DDBJ databases">
        <title>Genome-Wide Identification Analysis in wild type Solanum Pinnatisectum Reveals Some Genes Defensing Phytophthora Infestans.</title>
        <authorList>
            <person name="Sun C."/>
        </authorList>
    </citation>
    <scope>NUCLEOTIDE SEQUENCE [LARGE SCALE GENOMIC DNA]</scope>
    <source>
        <strain evidence="6">LQN</strain>
        <tissue evidence="6">Leaf</tissue>
    </source>
</reference>
<dbReference type="PROSITE" id="PS51999">
    <property type="entry name" value="ZF_GRF"/>
    <property type="match status" value="1"/>
</dbReference>
<evidence type="ECO:0000313" key="7">
    <source>
        <dbReference type="Proteomes" id="UP001311915"/>
    </source>
</evidence>
<keyword evidence="3" id="KW-0862">Zinc</keyword>
<dbReference type="EMBL" id="JAWPEI010000003">
    <property type="protein sequence ID" value="KAK4732236.1"/>
    <property type="molecule type" value="Genomic_DNA"/>
</dbReference>
<name>A0AAV9M2M3_9SOLN</name>
<gene>
    <name evidence="6" type="ORF">R3W88_025224</name>
</gene>
<keyword evidence="1" id="KW-0479">Metal-binding</keyword>
<evidence type="ECO:0000259" key="5">
    <source>
        <dbReference type="PROSITE" id="PS51999"/>
    </source>
</evidence>
<sequence>MSKLSSSSISSSSTANVLCQCGVVVEMKTSWTQSNPGCGFLCCKTSKARGGCGYFQWYDDEMLTQARRVIWGLLKRVKTYELERNRSRKVWMICIVVAG</sequence>
<evidence type="ECO:0000256" key="2">
    <source>
        <dbReference type="ARBA" id="ARBA00022771"/>
    </source>
</evidence>
<dbReference type="AlphaFoldDB" id="A0AAV9M2M3"/>
<dbReference type="GO" id="GO:0008270">
    <property type="term" value="F:zinc ion binding"/>
    <property type="evidence" value="ECO:0007669"/>
    <property type="project" value="UniProtKB-KW"/>
</dbReference>
<keyword evidence="2 4" id="KW-0863">Zinc-finger</keyword>
<accession>A0AAV9M2M3</accession>
<evidence type="ECO:0000256" key="3">
    <source>
        <dbReference type="ARBA" id="ARBA00022833"/>
    </source>
</evidence>
<evidence type="ECO:0000256" key="1">
    <source>
        <dbReference type="ARBA" id="ARBA00022723"/>
    </source>
</evidence>
<organism evidence="6 7">
    <name type="scientific">Solanum pinnatisectum</name>
    <name type="common">tansyleaf nightshade</name>
    <dbReference type="NCBI Taxonomy" id="50273"/>
    <lineage>
        <taxon>Eukaryota</taxon>
        <taxon>Viridiplantae</taxon>
        <taxon>Streptophyta</taxon>
        <taxon>Embryophyta</taxon>
        <taxon>Tracheophyta</taxon>
        <taxon>Spermatophyta</taxon>
        <taxon>Magnoliopsida</taxon>
        <taxon>eudicotyledons</taxon>
        <taxon>Gunneridae</taxon>
        <taxon>Pentapetalae</taxon>
        <taxon>asterids</taxon>
        <taxon>lamiids</taxon>
        <taxon>Solanales</taxon>
        <taxon>Solanaceae</taxon>
        <taxon>Solanoideae</taxon>
        <taxon>Solaneae</taxon>
        <taxon>Solanum</taxon>
    </lineage>
</organism>
<dbReference type="Pfam" id="PF06839">
    <property type="entry name" value="Zn_ribbon_GRF"/>
    <property type="match status" value="1"/>
</dbReference>
<dbReference type="InterPro" id="IPR010666">
    <property type="entry name" value="Znf_GRF"/>
</dbReference>
<proteinExistence type="predicted"/>
<evidence type="ECO:0000313" key="6">
    <source>
        <dbReference type="EMBL" id="KAK4732236.1"/>
    </source>
</evidence>